<evidence type="ECO:0000256" key="1">
    <source>
        <dbReference type="ARBA" id="ARBA00022942"/>
    </source>
</evidence>
<dbReference type="GO" id="GO:0051603">
    <property type="term" value="P:proteolysis involved in protein catabolic process"/>
    <property type="evidence" value="ECO:0007669"/>
    <property type="project" value="InterPro"/>
</dbReference>
<dbReference type="OrthoDB" id="431557at2759"/>
<accession>A0A166NDM2</accession>
<dbReference type="InterPro" id="IPR029055">
    <property type="entry name" value="Ntn_hydrolases_N"/>
</dbReference>
<evidence type="ECO:0000313" key="2">
    <source>
        <dbReference type="EMBL" id="KZZ89330.1"/>
    </source>
</evidence>
<protein>
    <submittedName>
        <fullName evidence="2">Proteasome, subunit alpha/beta</fullName>
    </submittedName>
</protein>
<keyword evidence="1 2" id="KW-0647">Proteasome</keyword>
<dbReference type="VEuPathDB" id="FungiDB:AAP_04477"/>
<dbReference type="Pfam" id="PF00227">
    <property type="entry name" value="Proteasome"/>
    <property type="match status" value="1"/>
</dbReference>
<dbReference type="EMBL" id="AZGZ01000021">
    <property type="protein sequence ID" value="KZZ89330.1"/>
    <property type="molecule type" value="Genomic_DNA"/>
</dbReference>
<organism evidence="2 3">
    <name type="scientific">Ascosphaera apis ARSEF 7405</name>
    <dbReference type="NCBI Taxonomy" id="392613"/>
    <lineage>
        <taxon>Eukaryota</taxon>
        <taxon>Fungi</taxon>
        <taxon>Dikarya</taxon>
        <taxon>Ascomycota</taxon>
        <taxon>Pezizomycotina</taxon>
        <taxon>Eurotiomycetes</taxon>
        <taxon>Eurotiomycetidae</taxon>
        <taxon>Onygenales</taxon>
        <taxon>Ascosphaeraceae</taxon>
        <taxon>Ascosphaera</taxon>
    </lineage>
</organism>
<keyword evidence="3" id="KW-1185">Reference proteome</keyword>
<reference evidence="2 3" key="1">
    <citation type="journal article" date="2016" name="Genome Biol. Evol.">
        <title>Divergent and convergent evolution of fungal pathogenicity.</title>
        <authorList>
            <person name="Shang Y."/>
            <person name="Xiao G."/>
            <person name="Zheng P."/>
            <person name="Cen K."/>
            <person name="Zhan S."/>
            <person name="Wang C."/>
        </authorList>
    </citation>
    <scope>NUCLEOTIDE SEQUENCE [LARGE SCALE GENOMIC DNA]</scope>
    <source>
        <strain evidence="2 3">ARSEF 7405</strain>
    </source>
</reference>
<gene>
    <name evidence="2" type="ORF">AAP_04477</name>
</gene>
<dbReference type="SUPFAM" id="SSF56235">
    <property type="entry name" value="N-terminal nucleophile aminohydrolases (Ntn hydrolases)"/>
    <property type="match status" value="1"/>
</dbReference>
<sequence>MSFRSASNQPPQATLSYEQGTYTDEDAANDPPVVGLVGEVHAVLMTIKSAADLKLVRGDSHLIAAVSGPGMDIIHLSREIKEYCFSGRHLRSGPAPLESVIARLHWRGQRYIYQPHLRVYAEGMLIAGYDHTGPHLYHVESSGTSWDLPVAAIGPSARPAWRYLGAHVADISTSSATELVEHGFLALRECLGPRLTLNDVAIGILGYNLETKTDYGAVVLKGDQIHGLGTSHSF</sequence>
<dbReference type="AlphaFoldDB" id="A0A166NDM2"/>
<dbReference type="PANTHER" id="PTHR11599">
    <property type="entry name" value="PROTEASOME SUBUNIT ALPHA/BETA"/>
    <property type="match status" value="1"/>
</dbReference>
<dbReference type="Proteomes" id="UP000242877">
    <property type="component" value="Unassembled WGS sequence"/>
</dbReference>
<dbReference type="GO" id="GO:0005839">
    <property type="term" value="C:proteasome core complex"/>
    <property type="evidence" value="ECO:0007669"/>
    <property type="project" value="InterPro"/>
</dbReference>
<comment type="caution">
    <text evidence="2">The sequence shown here is derived from an EMBL/GenBank/DDBJ whole genome shotgun (WGS) entry which is preliminary data.</text>
</comment>
<name>A0A166NDM2_9EURO</name>
<dbReference type="Gene3D" id="3.60.20.10">
    <property type="entry name" value="Glutamine Phosphoribosylpyrophosphate, subunit 1, domain 1"/>
    <property type="match status" value="1"/>
</dbReference>
<evidence type="ECO:0000313" key="3">
    <source>
        <dbReference type="Proteomes" id="UP000242877"/>
    </source>
</evidence>
<dbReference type="InterPro" id="IPR001353">
    <property type="entry name" value="Proteasome_sua/b"/>
</dbReference>
<proteinExistence type="predicted"/>
<dbReference type="InterPro" id="IPR050115">
    <property type="entry name" value="Proteasome_alpha"/>
</dbReference>